<organism evidence="11 12">
    <name type="scientific">Desulfovibrio litoralis DSM 11393</name>
    <dbReference type="NCBI Taxonomy" id="1121455"/>
    <lineage>
        <taxon>Bacteria</taxon>
        <taxon>Pseudomonadati</taxon>
        <taxon>Thermodesulfobacteriota</taxon>
        <taxon>Desulfovibrionia</taxon>
        <taxon>Desulfovibrionales</taxon>
        <taxon>Desulfovibrionaceae</taxon>
        <taxon>Desulfovibrio</taxon>
    </lineage>
</organism>
<dbReference type="OrthoDB" id="9797790at2"/>
<dbReference type="EMBL" id="FRDI01000010">
    <property type="protein sequence ID" value="SHN68523.1"/>
    <property type="molecule type" value="Genomic_DNA"/>
</dbReference>
<feature type="transmembrane region" description="Helical" evidence="10">
    <location>
        <begin position="179"/>
        <end position="201"/>
    </location>
</feature>
<keyword evidence="12" id="KW-1185">Reference proteome</keyword>
<gene>
    <name evidence="11" type="ORF">SAMN02745728_01844</name>
</gene>
<feature type="transmembrane region" description="Helical" evidence="10">
    <location>
        <begin position="70"/>
        <end position="95"/>
    </location>
</feature>
<keyword evidence="8 10" id="KW-0975">Bacterial flagellum</keyword>
<dbReference type="InterPro" id="IPR006303">
    <property type="entry name" value="FliR"/>
</dbReference>
<keyword evidence="11" id="KW-0969">Cilium</keyword>
<dbReference type="PRINTS" id="PR00953">
    <property type="entry name" value="TYPE3IMRPROT"/>
</dbReference>
<keyword evidence="7 10" id="KW-0472">Membrane</keyword>
<comment type="function">
    <text evidence="1 10">Role in flagellar biosynthesis.</text>
</comment>
<evidence type="ECO:0000256" key="8">
    <source>
        <dbReference type="ARBA" id="ARBA00023143"/>
    </source>
</evidence>
<dbReference type="PANTHER" id="PTHR30065:SF1">
    <property type="entry name" value="SURFACE PRESENTATION OF ANTIGENS PROTEIN SPAR"/>
    <property type="match status" value="1"/>
</dbReference>
<dbReference type="GO" id="GO:0009425">
    <property type="term" value="C:bacterial-type flagellum basal body"/>
    <property type="evidence" value="ECO:0007669"/>
    <property type="project" value="UniProtKB-SubCell"/>
</dbReference>
<accession>A0A1M7TCT6</accession>
<keyword evidence="11" id="KW-0966">Cell projection</keyword>
<keyword evidence="6 10" id="KW-1133">Transmembrane helix</keyword>
<evidence type="ECO:0000313" key="11">
    <source>
        <dbReference type="EMBL" id="SHN68523.1"/>
    </source>
</evidence>
<comment type="similarity">
    <text evidence="2 10">Belongs to the FliR/MopE/SpaR family.</text>
</comment>
<dbReference type="GO" id="GO:0006605">
    <property type="term" value="P:protein targeting"/>
    <property type="evidence" value="ECO:0007669"/>
    <property type="project" value="UniProtKB-UniRule"/>
</dbReference>
<dbReference type="InterPro" id="IPR002010">
    <property type="entry name" value="T3SS_IM_R"/>
</dbReference>
<feature type="transmembrane region" description="Helical" evidence="10">
    <location>
        <begin position="40"/>
        <end position="58"/>
    </location>
</feature>
<name>A0A1M7TCT6_9BACT</name>
<dbReference type="GO" id="GO:0005886">
    <property type="term" value="C:plasma membrane"/>
    <property type="evidence" value="ECO:0007669"/>
    <property type="project" value="UniProtKB-SubCell"/>
</dbReference>
<keyword evidence="5 10" id="KW-0812">Transmembrane</keyword>
<proteinExistence type="inferred from homology"/>
<evidence type="ECO:0000256" key="6">
    <source>
        <dbReference type="ARBA" id="ARBA00022989"/>
    </source>
</evidence>
<sequence>MNVFNFNYVELLGFLLTFVRVSIVIFLLPIFGGDSVPMRIKAYLAAIITFVLFPSIALDGNAFPLNIWSLTIFILGEIFVGLTLSLMVQFVFAGIQTGGQVLGFQMGFTMVTAIDPLTGGQTAITSHFLYMIAVLIFFIFNGHLVMLYGISQSFTLIPPGSLLIRPELLDFILELSGNMFILALHIGAPVIVALFTVELALALMGRAAPQMNLLMIGFPVKIAVGFFFMGVLFTIISDHIQNFVEILPNNFAAVIHSMSPF</sequence>
<dbReference type="NCBIfam" id="TIGR01400">
    <property type="entry name" value="fliR"/>
    <property type="match status" value="1"/>
</dbReference>
<evidence type="ECO:0000256" key="2">
    <source>
        <dbReference type="ARBA" id="ARBA00009772"/>
    </source>
</evidence>
<evidence type="ECO:0000256" key="7">
    <source>
        <dbReference type="ARBA" id="ARBA00023136"/>
    </source>
</evidence>
<evidence type="ECO:0000313" key="12">
    <source>
        <dbReference type="Proteomes" id="UP000186469"/>
    </source>
</evidence>
<feature type="transmembrane region" description="Helical" evidence="10">
    <location>
        <begin position="213"/>
        <end position="236"/>
    </location>
</feature>
<feature type="transmembrane region" description="Helical" evidence="10">
    <location>
        <begin position="128"/>
        <end position="150"/>
    </location>
</feature>
<dbReference type="STRING" id="1121455.SAMN02745728_01844"/>
<evidence type="ECO:0000256" key="5">
    <source>
        <dbReference type="ARBA" id="ARBA00022692"/>
    </source>
</evidence>
<evidence type="ECO:0000256" key="1">
    <source>
        <dbReference type="ARBA" id="ARBA00002578"/>
    </source>
</evidence>
<evidence type="ECO:0000256" key="9">
    <source>
        <dbReference type="NCBIfam" id="TIGR01400"/>
    </source>
</evidence>
<dbReference type="Pfam" id="PF01311">
    <property type="entry name" value="Bac_export_1"/>
    <property type="match status" value="1"/>
</dbReference>
<evidence type="ECO:0000256" key="3">
    <source>
        <dbReference type="ARBA" id="ARBA00021717"/>
    </source>
</evidence>
<keyword evidence="11" id="KW-0282">Flagellum</keyword>
<dbReference type="PANTHER" id="PTHR30065">
    <property type="entry name" value="FLAGELLAR BIOSYNTHETIC PROTEIN FLIR"/>
    <property type="match status" value="1"/>
</dbReference>
<dbReference type="Proteomes" id="UP000186469">
    <property type="component" value="Unassembled WGS sequence"/>
</dbReference>
<keyword evidence="4 10" id="KW-1003">Cell membrane</keyword>
<dbReference type="AlphaFoldDB" id="A0A1M7TCT6"/>
<feature type="transmembrane region" description="Helical" evidence="10">
    <location>
        <begin position="6"/>
        <end position="28"/>
    </location>
</feature>
<evidence type="ECO:0000256" key="4">
    <source>
        <dbReference type="ARBA" id="ARBA00022475"/>
    </source>
</evidence>
<dbReference type="GO" id="GO:0044780">
    <property type="term" value="P:bacterial-type flagellum assembly"/>
    <property type="evidence" value="ECO:0007669"/>
    <property type="project" value="UniProtKB-UniRule"/>
</dbReference>
<dbReference type="RefSeq" id="WP_072697533.1">
    <property type="nucleotide sequence ID" value="NZ_FRDI01000010.1"/>
</dbReference>
<reference evidence="11 12" key="1">
    <citation type="submission" date="2016-12" db="EMBL/GenBank/DDBJ databases">
        <authorList>
            <person name="Song W.-J."/>
            <person name="Kurnit D.M."/>
        </authorList>
    </citation>
    <scope>NUCLEOTIDE SEQUENCE [LARGE SCALE GENOMIC DNA]</scope>
    <source>
        <strain evidence="11 12">DSM 11393</strain>
    </source>
</reference>
<comment type="subcellular location">
    <subcellularLocation>
        <location evidence="10">Cell membrane</location>
        <topology evidence="10">Multi-pass membrane protein</topology>
    </subcellularLocation>
    <subcellularLocation>
        <location evidence="10">Bacterial flagellum basal body</location>
    </subcellularLocation>
</comment>
<evidence type="ECO:0000256" key="10">
    <source>
        <dbReference type="RuleBase" id="RU362071"/>
    </source>
</evidence>
<protein>
    <recommendedName>
        <fullName evidence="3 9">Flagellar biosynthetic protein FliR</fullName>
    </recommendedName>
</protein>